<feature type="domain" description="HTH cro/C1-type" evidence="2">
    <location>
        <begin position="27"/>
        <end position="81"/>
    </location>
</feature>
<dbReference type="Gene3D" id="2.60.120.10">
    <property type="entry name" value="Jelly Rolls"/>
    <property type="match status" value="1"/>
</dbReference>
<dbReference type="Proteomes" id="UP001291912">
    <property type="component" value="Unassembled WGS sequence"/>
</dbReference>
<keyword evidence="1" id="KW-0238">DNA-binding</keyword>
<sequence length="199" mass="21998">MAETMGSRAANGPADPDEAARALGARIRALRQARGATLTEIAAQAQLSHSFLSQVERGLERLSMTSLFRVAQALGTTQQALLTEQPRERSEGGFHVFRRQDDSAVDMGSGPVHVMAPPSGRFVPMIMVGPFSDDGLWWEHGEDEFVYVLEGRMVVVLEDGEHELSAGDATYYEGWVPHKWRTPEGGHTRVVVVKEQRRE</sequence>
<dbReference type="InterPro" id="IPR010982">
    <property type="entry name" value="Lambda_DNA-bd_dom_sf"/>
</dbReference>
<reference evidence="3 4" key="1">
    <citation type="submission" date="2023-10" db="EMBL/GenBank/DDBJ databases">
        <title>Microbacterium xanthum sp. nov., isolated from seaweed.</title>
        <authorList>
            <person name="Lee S.D."/>
        </authorList>
    </citation>
    <scope>NUCLEOTIDE SEQUENCE [LARGE SCALE GENOMIC DNA]</scope>
    <source>
        <strain evidence="3 4">KCTC 19124</strain>
    </source>
</reference>
<evidence type="ECO:0000256" key="1">
    <source>
        <dbReference type="ARBA" id="ARBA00023125"/>
    </source>
</evidence>
<protein>
    <submittedName>
        <fullName evidence="3">XRE family transcriptional regulator</fullName>
    </submittedName>
</protein>
<dbReference type="Pfam" id="PF13560">
    <property type="entry name" value="HTH_31"/>
    <property type="match status" value="1"/>
</dbReference>
<dbReference type="InterPro" id="IPR013096">
    <property type="entry name" value="Cupin_2"/>
</dbReference>
<dbReference type="Gene3D" id="1.10.260.40">
    <property type="entry name" value="lambda repressor-like DNA-binding domains"/>
    <property type="match status" value="1"/>
</dbReference>
<accession>A0ABU5N5U4</accession>
<dbReference type="Pfam" id="PF07883">
    <property type="entry name" value="Cupin_2"/>
    <property type="match status" value="1"/>
</dbReference>
<dbReference type="PROSITE" id="PS50943">
    <property type="entry name" value="HTH_CROC1"/>
    <property type="match status" value="1"/>
</dbReference>
<evidence type="ECO:0000313" key="3">
    <source>
        <dbReference type="EMBL" id="MDZ8161469.1"/>
    </source>
</evidence>
<dbReference type="PANTHER" id="PTHR46797:SF1">
    <property type="entry name" value="METHYLPHOSPHONATE SYNTHASE"/>
    <property type="match status" value="1"/>
</dbReference>
<keyword evidence="4" id="KW-1185">Reference proteome</keyword>
<gene>
    <name evidence="3" type="ORF">R2Q92_06425</name>
</gene>
<dbReference type="SUPFAM" id="SSF47413">
    <property type="entry name" value="lambda repressor-like DNA-binding domains"/>
    <property type="match status" value="1"/>
</dbReference>
<dbReference type="SMART" id="SM00530">
    <property type="entry name" value="HTH_XRE"/>
    <property type="match status" value="1"/>
</dbReference>
<dbReference type="CDD" id="cd02209">
    <property type="entry name" value="cupin_XRE_C"/>
    <property type="match status" value="1"/>
</dbReference>
<evidence type="ECO:0000259" key="2">
    <source>
        <dbReference type="PROSITE" id="PS50943"/>
    </source>
</evidence>
<dbReference type="EMBL" id="JAWJYN010000001">
    <property type="protein sequence ID" value="MDZ8161469.1"/>
    <property type="molecule type" value="Genomic_DNA"/>
</dbReference>
<dbReference type="InterPro" id="IPR014710">
    <property type="entry name" value="RmlC-like_jellyroll"/>
</dbReference>
<comment type="caution">
    <text evidence="3">The sequence shown here is derived from an EMBL/GenBank/DDBJ whole genome shotgun (WGS) entry which is preliminary data.</text>
</comment>
<name>A0ABU5N5U4_9MICO</name>
<dbReference type="InterPro" id="IPR001387">
    <property type="entry name" value="Cro/C1-type_HTH"/>
</dbReference>
<dbReference type="SUPFAM" id="SSF51182">
    <property type="entry name" value="RmlC-like cupins"/>
    <property type="match status" value="1"/>
</dbReference>
<evidence type="ECO:0000313" key="4">
    <source>
        <dbReference type="Proteomes" id="UP001291912"/>
    </source>
</evidence>
<organism evidence="3 4">
    <name type="scientific">Microbacterium aquimaris</name>
    <dbReference type="NCBI Taxonomy" id="459816"/>
    <lineage>
        <taxon>Bacteria</taxon>
        <taxon>Bacillati</taxon>
        <taxon>Actinomycetota</taxon>
        <taxon>Actinomycetes</taxon>
        <taxon>Micrococcales</taxon>
        <taxon>Microbacteriaceae</taxon>
        <taxon>Microbacterium</taxon>
    </lineage>
</organism>
<proteinExistence type="predicted"/>
<dbReference type="CDD" id="cd00093">
    <property type="entry name" value="HTH_XRE"/>
    <property type="match status" value="1"/>
</dbReference>
<dbReference type="InterPro" id="IPR011051">
    <property type="entry name" value="RmlC_Cupin_sf"/>
</dbReference>
<dbReference type="InterPro" id="IPR050807">
    <property type="entry name" value="TransReg_Diox_bact_type"/>
</dbReference>
<dbReference type="RefSeq" id="WP_194424082.1">
    <property type="nucleotide sequence ID" value="NZ_BAAAPT010000001.1"/>
</dbReference>
<dbReference type="PANTHER" id="PTHR46797">
    <property type="entry name" value="HTH-TYPE TRANSCRIPTIONAL REGULATOR"/>
    <property type="match status" value="1"/>
</dbReference>